<protein>
    <submittedName>
        <fullName evidence="1">Uncharacterized protein</fullName>
    </submittedName>
</protein>
<dbReference type="AlphaFoldDB" id="A0AAE0LWK1"/>
<reference evidence="1" key="2">
    <citation type="submission" date="2023-06" db="EMBL/GenBank/DDBJ databases">
        <authorList>
            <consortium name="Lawrence Berkeley National Laboratory"/>
            <person name="Haridas S."/>
            <person name="Hensen N."/>
            <person name="Bonometti L."/>
            <person name="Westerberg I."/>
            <person name="Brannstrom I.O."/>
            <person name="Guillou S."/>
            <person name="Cros-Aarteil S."/>
            <person name="Calhoun S."/>
            <person name="Kuo A."/>
            <person name="Mondo S."/>
            <person name="Pangilinan J."/>
            <person name="Riley R."/>
            <person name="Labutti K."/>
            <person name="Andreopoulos B."/>
            <person name="Lipzen A."/>
            <person name="Chen C."/>
            <person name="Yanf M."/>
            <person name="Daum C."/>
            <person name="Ng V."/>
            <person name="Clum A."/>
            <person name="Steindorff A."/>
            <person name="Ohm R."/>
            <person name="Martin F."/>
            <person name="Silar P."/>
            <person name="Natvig D."/>
            <person name="Lalanne C."/>
            <person name="Gautier V."/>
            <person name="Ament-Velasquez S.L."/>
            <person name="Kruys A."/>
            <person name="Hutchinson M.I."/>
            <person name="Powell A.J."/>
            <person name="Barry K."/>
            <person name="Miller A.N."/>
            <person name="Grigoriev I.V."/>
            <person name="Debuchy R."/>
            <person name="Gladieux P."/>
            <person name="Thoren M.H."/>
            <person name="Johannesson H."/>
        </authorList>
    </citation>
    <scope>NUCLEOTIDE SEQUENCE</scope>
    <source>
        <strain evidence="1">CBS 168.71</strain>
    </source>
</reference>
<dbReference type="EMBL" id="JAUEPN010000001">
    <property type="protein sequence ID" value="KAK3300227.1"/>
    <property type="molecule type" value="Genomic_DNA"/>
</dbReference>
<sequence length="219" mass="23439">MGWREFRGGGVGLEPRLTPASMPGSPLFLLDHWQAREAQRGTSEERGGFCVVLHVTGGNRLGGVSGESATDPRYAGTFGTITPRSATGEPPGRAVHPGQGTLPMGKGFTILHLGQVRVEWGEGAVSYGREGKAKKGVEKVPHPPFLFPPPLYVHLIFFALLSAAAEGEPCAFFICSSCTTKVYCIKPIKTKLPDPSHLPPSRLLPIMTAVTFPRLVALL</sequence>
<dbReference type="GeneID" id="87839674"/>
<evidence type="ECO:0000313" key="1">
    <source>
        <dbReference type="EMBL" id="KAK3300227.1"/>
    </source>
</evidence>
<keyword evidence="2" id="KW-1185">Reference proteome</keyword>
<gene>
    <name evidence="1" type="ORF">B0H64DRAFT_380322</name>
</gene>
<dbReference type="RefSeq" id="XP_062663741.1">
    <property type="nucleotide sequence ID" value="XM_062802726.1"/>
</dbReference>
<accession>A0AAE0LWK1</accession>
<comment type="caution">
    <text evidence="1">The sequence shown here is derived from an EMBL/GenBank/DDBJ whole genome shotgun (WGS) entry which is preliminary data.</text>
</comment>
<proteinExistence type="predicted"/>
<dbReference type="Proteomes" id="UP001278766">
    <property type="component" value="Unassembled WGS sequence"/>
</dbReference>
<organism evidence="1 2">
    <name type="scientific">Chaetomium fimeti</name>
    <dbReference type="NCBI Taxonomy" id="1854472"/>
    <lineage>
        <taxon>Eukaryota</taxon>
        <taxon>Fungi</taxon>
        <taxon>Dikarya</taxon>
        <taxon>Ascomycota</taxon>
        <taxon>Pezizomycotina</taxon>
        <taxon>Sordariomycetes</taxon>
        <taxon>Sordariomycetidae</taxon>
        <taxon>Sordariales</taxon>
        <taxon>Chaetomiaceae</taxon>
        <taxon>Chaetomium</taxon>
    </lineage>
</organism>
<reference evidence="1" key="1">
    <citation type="journal article" date="2023" name="Mol. Phylogenet. Evol.">
        <title>Genome-scale phylogeny and comparative genomics of the fungal order Sordariales.</title>
        <authorList>
            <person name="Hensen N."/>
            <person name="Bonometti L."/>
            <person name="Westerberg I."/>
            <person name="Brannstrom I.O."/>
            <person name="Guillou S."/>
            <person name="Cros-Aarteil S."/>
            <person name="Calhoun S."/>
            <person name="Haridas S."/>
            <person name="Kuo A."/>
            <person name="Mondo S."/>
            <person name="Pangilinan J."/>
            <person name="Riley R."/>
            <person name="LaButti K."/>
            <person name="Andreopoulos B."/>
            <person name="Lipzen A."/>
            <person name="Chen C."/>
            <person name="Yan M."/>
            <person name="Daum C."/>
            <person name="Ng V."/>
            <person name="Clum A."/>
            <person name="Steindorff A."/>
            <person name="Ohm R.A."/>
            <person name="Martin F."/>
            <person name="Silar P."/>
            <person name="Natvig D.O."/>
            <person name="Lalanne C."/>
            <person name="Gautier V."/>
            <person name="Ament-Velasquez S.L."/>
            <person name="Kruys A."/>
            <person name="Hutchinson M.I."/>
            <person name="Powell A.J."/>
            <person name="Barry K."/>
            <person name="Miller A.N."/>
            <person name="Grigoriev I.V."/>
            <person name="Debuchy R."/>
            <person name="Gladieux P."/>
            <person name="Hiltunen Thoren M."/>
            <person name="Johannesson H."/>
        </authorList>
    </citation>
    <scope>NUCLEOTIDE SEQUENCE</scope>
    <source>
        <strain evidence="1">CBS 168.71</strain>
    </source>
</reference>
<evidence type="ECO:0000313" key="2">
    <source>
        <dbReference type="Proteomes" id="UP001278766"/>
    </source>
</evidence>
<name>A0AAE0LWK1_9PEZI</name>